<dbReference type="Pfam" id="PF20478">
    <property type="entry name" value="P2RX7_C"/>
    <property type="match status" value="1"/>
</dbReference>
<dbReference type="InterPro" id="IPR046815">
    <property type="entry name" value="P2RX7_C"/>
</dbReference>
<organism evidence="2 3">
    <name type="scientific">Branchiostoma lanceolatum</name>
    <name type="common">Common lancelet</name>
    <name type="synonym">Amphioxus lanceolatum</name>
    <dbReference type="NCBI Taxonomy" id="7740"/>
    <lineage>
        <taxon>Eukaryota</taxon>
        <taxon>Metazoa</taxon>
        <taxon>Chordata</taxon>
        <taxon>Cephalochordata</taxon>
        <taxon>Leptocardii</taxon>
        <taxon>Amphioxiformes</taxon>
        <taxon>Branchiostomatidae</taxon>
        <taxon>Branchiostoma</taxon>
    </lineage>
</organism>
<accession>A0A8K0E4C3</accession>
<dbReference type="PANTHER" id="PTHR36981">
    <property type="entry name" value="ZGC:195170"/>
    <property type="match status" value="1"/>
</dbReference>
<dbReference type="OrthoDB" id="10066060at2759"/>
<reference evidence="2" key="1">
    <citation type="submission" date="2022-01" db="EMBL/GenBank/DDBJ databases">
        <authorList>
            <person name="Braso-Vives M."/>
        </authorList>
    </citation>
    <scope>NUCLEOTIDE SEQUENCE</scope>
</reference>
<gene>
    <name evidence="2" type="primary">P2RX7</name>
    <name evidence="2" type="ORF">BLAG_LOCUS5228</name>
</gene>
<dbReference type="PANTHER" id="PTHR36981:SF3">
    <property type="entry name" value="UBIQUITIN-LIKE PROTEASE FAMILY PROFILE DOMAIN-CONTAINING PROTEIN"/>
    <property type="match status" value="1"/>
</dbReference>
<dbReference type="AlphaFoldDB" id="A0A8K0E4C3"/>
<evidence type="ECO:0000259" key="1">
    <source>
        <dbReference type="Pfam" id="PF20478"/>
    </source>
</evidence>
<protein>
    <submittedName>
        <fullName evidence="2">P2RX7 protein</fullName>
    </submittedName>
</protein>
<dbReference type="Proteomes" id="UP000838412">
    <property type="component" value="Chromosome 12"/>
</dbReference>
<dbReference type="EMBL" id="OV696697">
    <property type="protein sequence ID" value="CAH1241737.1"/>
    <property type="molecule type" value="Genomic_DNA"/>
</dbReference>
<feature type="domain" description="P2X purinoreceptor 7 intracellular" evidence="1">
    <location>
        <begin position="75"/>
        <end position="193"/>
    </location>
</feature>
<evidence type="ECO:0000313" key="3">
    <source>
        <dbReference type="Proteomes" id="UP000838412"/>
    </source>
</evidence>
<keyword evidence="3" id="KW-1185">Reference proteome</keyword>
<evidence type="ECO:0000313" key="2">
    <source>
        <dbReference type="EMBL" id="CAH1241737.1"/>
    </source>
</evidence>
<name>A0A8K0E4C3_BRALA</name>
<proteinExistence type="predicted"/>
<sequence>MRDGRINNLKEMIQQMSLEEMSSLLLKVVQSQPAVIFDIVQIGVERRRAAAAAGAEGGGEGGGDGGGDGDVGGQGSPTWCTCTHCREMMTDLERKCCGGSPRSCISRLPDMDLFVLDQGVLRLARMVRDDILALQYDQEPGADMKEFRHAAYRQFVVWQYGRLGAGNRIVIPSCCVWRIRNTFQDPHDHYTGFIPNRL</sequence>